<reference evidence="3" key="2">
    <citation type="submission" date="2020-05" db="EMBL/GenBank/DDBJ databases">
        <authorList>
            <person name="Kim H.-S."/>
            <person name="Proctor R.H."/>
            <person name="Brown D.W."/>
        </authorList>
    </citation>
    <scope>NUCLEOTIDE SEQUENCE</scope>
    <source>
        <strain evidence="3">NRRL 45417</strain>
    </source>
</reference>
<keyword evidence="4" id="KW-1185">Reference proteome</keyword>
<evidence type="ECO:0000256" key="2">
    <source>
        <dbReference type="SAM" id="SignalP"/>
    </source>
</evidence>
<evidence type="ECO:0000313" key="3">
    <source>
        <dbReference type="EMBL" id="KAF4959739.1"/>
    </source>
</evidence>
<name>A0A8H4TL47_9HYPO</name>
<dbReference type="EMBL" id="JABFAI010000030">
    <property type="protein sequence ID" value="KAF4959739.1"/>
    <property type="molecule type" value="Genomic_DNA"/>
</dbReference>
<sequence>MFSMIVAILWSGMLVVYGESGSAVLDEKLLVPTQVIESGFGLVELGHGVLEFRPSCLELSRNIEVDEELDDAILNNMFNAAEVNMVGDDPNDATYDPNAEEVDSDDEDDKNVPDQPMDMGEPQHKRYKRSDPTFAKK</sequence>
<protein>
    <submittedName>
        <fullName evidence="3">Uncharacterized protein</fullName>
    </submittedName>
</protein>
<feature type="signal peptide" evidence="2">
    <location>
        <begin position="1"/>
        <end position="18"/>
    </location>
</feature>
<proteinExistence type="predicted"/>
<gene>
    <name evidence="3" type="ORF">FGADI_1513</name>
</gene>
<feature type="compositionally biased region" description="Acidic residues" evidence="1">
    <location>
        <begin position="98"/>
        <end position="109"/>
    </location>
</feature>
<keyword evidence="2" id="KW-0732">Signal</keyword>
<evidence type="ECO:0000256" key="1">
    <source>
        <dbReference type="SAM" id="MobiDB-lite"/>
    </source>
</evidence>
<feature type="region of interest" description="Disordered" evidence="1">
    <location>
        <begin position="85"/>
        <end position="137"/>
    </location>
</feature>
<comment type="caution">
    <text evidence="3">The sequence shown here is derived from an EMBL/GenBank/DDBJ whole genome shotgun (WGS) entry which is preliminary data.</text>
</comment>
<accession>A0A8H4TL47</accession>
<dbReference type="AlphaFoldDB" id="A0A8H4TL47"/>
<feature type="chain" id="PRO_5034856733" evidence="2">
    <location>
        <begin position="19"/>
        <end position="137"/>
    </location>
</feature>
<evidence type="ECO:0000313" key="4">
    <source>
        <dbReference type="Proteomes" id="UP000604273"/>
    </source>
</evidence>
<reference evidence="3" key="1">
    <citation type="journal article" date="2020" name="BMC Genomics">
        <title>Correction to: Identification and distribution of gene clusters required for synthesis of sphingolipid metabolism inhibitors in diverse species of the filamentous fungus Fusarium.</title>
        <authorList>
            <person name="Kim H.S."/>
            <person name="Lohmar J.M."/>
            <person name="Busman M."/>
            <person name="Brown D.W."/>
            <person name="Naumann T.A."/>
            <person name="Divon H.H."/>
            <person name="Lysoe E."/>
            <person name="Uhlig S."/>
            <person name="Proctor R.H."/>
        </authorList>
    </citation>
    <scope>NUCLEOTIDE SEQUENCE</scope>
    <source>
        <strain evidence="3">NRRL 45417</strain>
    </source>
</reference>
<dbReference type="Proteomes" id="UP000604273">
    <property type="component" value="Unassembled WGS sequence"/>
</dbReference>
<organism evidence="3 4">
    <name type="scientific">Fusarium gaditjirri</name>
    <dbReference type="NCBI Taxonomy" id="282569"/>
    <lineage>
        <taxon>Eukaryota</taxon>
        <taxon>Fungi</taxon>
        <taxon>Dikarya</taxon>
        <taxon>Ascomycota</taxon>
        <taxon>Pezizomycotina</taxon>
        <taxon>Sordariomycetes</taxon>
        <taxon>Hypocreomycetidae</taxon>
        <taxon>Hypocreales</taxon>
        <taxon>Nectriaceae</taxon>
        <taxon>Fusarium</taxon>
        <taxon>Fusarium nisikadoi species complex</taxon>
    </lineage>
</organism>